<sequence>MKDNMVLVFKTSVSANEEVKQLRPLLNKLIRQNGDWNFDLEDCDNILRVETHLLKAETISTTLHNQGFYCEELQ</sequence>
<keyword evidence="2" id="KW-1185">Reference proteome</keyword>
<dbReference type="Proteomes" id="UP000629420">
    <property type="component" value="Chromosome"/>
</dbReference>
<proteinExistence type="predicted"/>
<dbReference type="RefSeq" id="WP_202335135.1">
    <property type="nucleotide sequence ID" value="NZ_CP068439.1"/>
</dbReference>
<evidence type="ECO:0000313" key="1">
    <source>
        <dbReference type="EMBL" id="QQX75298.1"/>
    </source>
</evidence>
<name>A0ABX7DMR6_9FLAO</name>
<evidence type="ECO:0008006" key="3">
    <source>
        <dbReference type="Google" id="ProtNLM"/>
    </source>
</evidence>
<dbReference type="EMBL" id="CP068439">
    <property type="protein sequence ID" value="QQX75298.1"/>
    <property type="molecule type" value="Genomic_DNA"/>
</dbReference>
<protein>
    <recommendedName>
        <fullName evidence="3">HMA domain-containing protein</fullName>
    </recommendedName>
</protein>
<accession>A0ABX7DMR6</accession>
<gene>
    <name evidence="1" type="ORF">JK629_07980</name>
</gene>
<evidence type="ECO:0000313" key="2">
    <source>
        <dbReference type="Proteomes" id="UP000629420"/>
    </source>
</evidence>
<reference evidence="1 2" key="1">
    <citation type="submission" date="2021-01" db="EMBL/GenBank/DDBJ databases">
        <title>Aequorivita sp. strain KX20305, a bacterium isolated from the sediment collected at a cold seep field in South China Sea.</title>
        <authorList>
            <person name="Zhang H."/>
            <person name="Li C."/>
        </authorList>
    </citation>
    <scope>NUCLEOTIDE SEQUENCE [LARGE SCALE GENOMIC DNA]</scope>
    <source>
        <strain evidence="1 2">KX20305</strain>
    </source>
</reference>
<organism evidence="1 2">
    <name type="scientific">Aequorivita iocasae</name>
    <dbReference type="NCBI Taxonomy" id="2803865"/>
    <lineage>
        <taxon>Bacteria</taxon>
        <taxon>Pseudomonadati</taxon>
        <taxon>Bacteroidota</taxon>
        <taxon>Flavobacteriia</taxon>
        <taxon>Flavobacteriales</taxon>
        <taxon>Flavobacteriaceae</taxon>
        <taxon>Aequorivita</taxon>
    </lineage>
</organism>